<evidence type="ECO:0000256" key="6">
    <source>
        <dbReference type="ARBA" id="ARBA00022833"/>
    </source>
</evidence>
<evidence type="ECO:0000256" key="3">
    <source>
        <dbReference type="ARBA" id="ARBA00022670"/>
    </source>
</evidence>
<keyword evidence="5" id="KW-0378">Hydrolase</keyword>
<evidence type="ECO:0000313" key="13">
    <source>
        <dbReference type="Proteomes" id="UP000230423"/>
    </source>
</evidence>
<evidence type="ECO:0000259" key="11">
    <source>
        <dbReference type="Pfam" id="PF01433"/>
    </source>
</evidence>
<dbReference type="EMBL" id="KZ358385">
    <property type="protein sequence ID" value="PIO59233.1"/>
    <property type="molecule type" value="Genomic_DNA"/>
</dbReference>
<organism evidence="12 13">
    <name type="scientific">Teladorsagia circumcincta</name>
    <name type="common">Brown stomach worm</name>
    <name type="synonym">Ostertagia circumcincta</name>
    <dbReference type="NCBI Taxonomy" id="45464"/>
    <lineage>
        <taxon>Eukaryota</taxon>
        <taxon>Metazoa</taxon>
        <taxon>Ecdysozoa</taxon>
        <taxon>Nematoda</taxon>
        <taxon>Chromadorea</taxon>
        <taxon>Rhabditida</taxon>
        <taxon>Rhabditina</taxon>
        <taxon>Rhabditomorpha</taxon>
        <taxon>Strongyloidea</taxon>
        <taxon>Trichostrongylidae</taxon>
        <taxon>Teladorsagia</taxon>
    </lineage>
</organism>
<dbReference type="GO" id="GO:0043171">
    <property type="term" value="P:peptide catabolic process"/>
    <property type="evidence" value="ECO:0007669"/>
    <property type="project" value="TreeGrafter"/>
</dbReference>
<dbReference type="InterPro" id="IPR034016">
    <property type="entry name" value="M1_APN-typ"/>
</dbReference>
<dbReference type="InterPro" id="IPR014782">
    <property type="entry name" value="Peptidase_M1_dom"/>
</dbReference>
<evidence type="ECO:0000256" key="9">
    <source>
        <dbReference type="PIRSR" id="PIRSR634016-3"/>
    </source>
</evidence>
<dbReference type="Pfam" id="PF01433">
    <property type="entry name" value="Peptidase_M1"/>
    <property type="match status" value="1"/>
</dbReference>
<dbReference type="Gene3D" id="1.10.390.10">
    <property type="entry name" value="Neutral Protease Domain 2"/>
    <property type="match status" value="1"/>
</dbReference>
<dbReference type="GO" id="GO:0005737">
    <property type="term" value="C:cytoplasm"/>
    <property type="evidence" value="ECO:0007669"/>
    <property type="project" value="TreeGrafter"/>
</dbReference>
<keyword evidence="6 9" id="KW-0862">Zinc</keyword>
<dbReference type="InterPro" id="IPR027268">
    <property type="entry name" value="Peptidase_M4/M1_CTD_sf"/>
</dbReference>
<dbReference type="SUPFAM" id="SSF55486">
    <property type="entry name" value="Metalloproteases ('zincins'), catalytic domain"/>
    <property type="match status" value="1"/>
</dbReference>
<dbReference type="Proteomes" id="UP000230423">
    <property type="component" value="Unassembled WGS sequence"/>
</dbReference>
<feature type="non-terminal residue" evidence="12">
    <location>
        <position position="1"/>
    </location>
</feature>
<proteinExistence type="inferred from homology"/>
<dbReference type="PANTHER" id="PTHR11533">
    <property type="entry name" value="PROTEASE M1 ZINC METALLOPROTEASE"/>
    <property type="match status" value="1"/>
</dbReference>
<evidence type="ECO:0000313" key="12">
    <source>
        <dbReference type="EMBL" id="PIO59233.1"/>
    </source>
</evidence>
<dbReference type="FunFam" id="1.10.390.10:FF:000006">
    <property type="entry name" value="Puromycin-sensitive aminopeptidase"/>
    <property type="match status" value="1"/>
</dbReference>
<dbReference type="InterPro" id="IPR050344">
    <property type="entry name" value="Peptidase_M1_aminopeptidases"/>
</dbReference>
<feature type="binding site" evidence="9">
    <location>
        <position position="128"/>
    </location>
    <ligand>
        <name>Zn(2+)</name>
        <dbReference type="ChEBI" id="CHEBI:29105"/>
        <note>catalytic</note>
    </ligand>
</feature>
<dbReference type="InterPro" id="IPR042097">
    <property type="entry name" value="Aminopeptidase_N-like_N_sf"/>
</dbReference>
<keyword evidence="2" id="KW-0031">Aminopeptidase</keyword>
<keyword evidence="7" id="KW-0482">Metalloprotease</keyword>
<dbReference type="Gene3D" id="2.60.40.1730">
    <property type="entry name" value="tricorn interacting facor f3 domain"/>
    <property type="match status" value="1"/>
</dbReference>
<evidence type="ECO:0000256" key="2">
    <source>
        <dbReference type="ARBA" id="ARBA00022438"/>
    </source>
</evidence>
<keyword evidence="13" id="KW-1185">Reference proteome</keyword>
<gene>
    <name evidence="12" type="ORF">TELCIR_19310</name>
</gene>
<dbReference type="AlphaFoldDB" id="A0A2G9TMK7"/>
<feature type="binding site" evidence="9">
    <location>
        <position position="132"/>
    </location>
    <ligand>
        <name>Zn(2+)</name>
        <dbReference type="ChEBI" id="CHEBI:29105"/>
        <note>catalytic</note>
    </ligand>
</feature>
<accession>A0A2G9TMK7</accession>
<comment type="similarity">
    <text evidence="1">Belongs to the peptidase M1 family.</text>
</comment>
<evidence type="ECO:0000256" key="1">
    <source>
        <dbReference type="ARBA" id="ARBA00010136"/>
    </source>
</evidence>
<evidence type="ECO:0000256" key="5">
    <source>
        <dbReference type="ARBA" id="ARBA00022801"/>
    </source>
</evidence>
<evidence type="ECO:0000256" key="4">
    <source>
        <dbReference type="ARBA" id="ARBA00022723"/>
    </source>
</evidence>
<dbReference type="GO" id="GO:0016020">
    <property type="term" value="C:membrane"/>
    <property type="evidence" value="ECO:0007669"/>
    <property type="project" value="TreeGrafter"/>
</dbReference>
<name>A0A2G9TMK7_TELCI</name>
<feature type="binding site" evidence="9">
    <location>
        <position position="151"/>
    </location>
    <ligand>
        <name>Zn(2+)</name>
        <dbReference type="ChEBI" id="CHEBI:29105"/>
        <note>catalytic</note>
    </ligand>
</feature>
<sequence>DITGDWIISKFKTTPPMSSYLLAVIVSEFDFIEGNTASGVRFRIWSRPEAKNMTQYALRAGIKCLEAYEKFFDIKFPLEKQDMVAVPDFSLGAMENWGLIIYRENALLYDEKYYAPLNKERVATVVVHELAHQWFGDLVTLKWWDNLWLNEGFASFVQYIGVNVITDDKFKMEDYFLVEAFAQGMEADAVASSHPLSFRVDKVPEVAEAFDDVTYRKGAAVLTMLQALIGKDNFWKAITKAVIDACCHFGSKECIETYRELFVKQVSRKCKQGHKASECVKVAAPLRAMVYCYGVKEGGDEAFDK</sequence>
<dbReference type="GO" id="GO:0008270">
    <property type="term" value="F:zinc ion binding"/>
    <property type="evidence" value="ECO:0007669"/>
    <property type="project" value="InterPro"/>
</dbReference>
<feature type="active site" description="Proton acceptor" evidence="8">
    <location>
        <position position="129"/>
    </location>
</feature>
<dbReference type="InterPro" id="IPR001930">
    <property type="entry name" value="Peptidase_M1"/>
</dbReference>
<dbReference type="OrthoDB" id="6337587at2759"/>
<feature type="non-terminal residue" evidence="12">
    <location>
        <position position="305"/>
    </location>
</feature>
<dbReference type="GO" id="GO:0042277">
    <property type="term" value="F:peptide binding"/>
    <property type="evidence" value="ECO:0007669"/>
    <property type="project" value="TreeGrafter"/>
</dbReference>
<evidence type="ECO:0000256" key="8">
    <source>
        <dbReference type="PIRSR" id="PIRSR634016-1"/>
    </source>
</evidence>
<feature type="domain" description="Peptidase M1 membrane alanine aminopeptidase" evidence="11">
    <location>
        <begin position="56"/>
        <end position="240"/>
    </location>
</feature>
<evidence type="ECO:0000256" key="7">
    <source>
        <dbReference type="ARBA" id="ARBA00023049"/>
    </source>
</evidence>
<dbReference type="GO" id="GO:0070006">
    <property type="term" value="F:metalloaminopeptidase activity"/>
    <property type="evidence" value="ECO:0007669"/>
    <property type="project" value="TreeGrafter"/>
</dbReference>
<protein>
    <submittedName>
        <fullName evidence="12">Peptidase family M1</fullName>
    </submittedName>
</protein>
<dbReference type="CDD" id="cd09601">
    <property type="entry name" value="M1_APN-Q_like"/>
    <property type="match status" value="1"/>
</dbReference>
<dbReference type="PANTHER" id="PTHR11533:SF301">
    <property type="entry name" value="AMINOPEPTIDASE"/>
    <property type="match status" value="1"/>
</dbReference>
<keyword evidence="3" id="KW-0645">Protease</keyword>
<keyword evidence="4 9" id="KW-0479">Metal-binding</keyword>
<reference evidence="12 13" key="1">
    <citation type="submission" date="2015-09" db="EMBL/GenBank/DDBJ databases">
        <title>Draft genome of the parasitic nematode Teladorsagia circumcincta isolate WARC Sus (inbred).</title>
        <authorList>
            <person name="Mitreva M."/>
        </authorList>
    </citation>
    <scope>NUCLEOTIDE SEQUENCE [LARGE SCALE GENOMIC DNA]</scope>
    <source>
        <strain evidence="12 13">S</strain>
    </source>
</reference>
<dbReference type="GO" id="GO:0006508">
    <property type="term" value="P:proteolysis"/>
    <property type="evidence" value="ECO:0007669"/>
    <property type="project" value="UniProtKB-KW"/>
</dbReference>
<dbReference type="PRINTS" id="PR00756">
    <property type="entry name" value="ALADIPTASE"/>
</dbReference>
<comment type="cofactor">
    <cofactor evidence="9">
        <name>Zn(2+)</name>
        <dbReference type="ChEBI" id="CHEBI:29105"/>
    </cofactor>
    <text evidence="9">Binds 1 zinc ion per subunit.</text>
</comment>
<evidence type="ECO:0000256" key="10">
    <source>
        <dbReference type="PIRSR" id="PIRSR634016-4"/>
    </source>
</evidence>
<dbReference type="GO" id="GO:0005615">
    <property type="term" value="C:extracellular space"/>
    <property type="evidence" value="ECO:0007669"/>
    <property type="project" value="TreeGrafter"/>
</dbReference>
<feature type="site" description="Transition state stabilizer" evidence="10">
    <location>
        <position position="215"/>
    </location>
</feature>